<reference evidence="4 5" key="2">
    <citation type="submission" date="2024-05" db="EMBL/GenBank/DDBJ databases">
        <authorList>
            <person name="Chen Y."/>
            <person name="Shah S."/>
            <person name="Dougan E. K."/>
            <person name="Thang M."/>
            <person name="Chan C."/>
        </authorList>
    </citation>
    <scope>NUCLEOTIDE SEQUENCE [LARGE SCALE GENOMIC DNA]</scope>
</reference>
<dbReference type="GO" id="GO:0032259">
    <property type="term" value="P:methylation"/>
    <property type="evidence" value="ECO:0007669"/>
    <property type="project" value="UniProtKB-KW"/>
</dbReference>
<dbReference type="InterPro" id="IPR029063">
    <property type="entry name" value="SAM-dependent_MTases_sf"/>
</dbReference>
<dbReference type="Gene3D" id="3.40.50.150">
    <property type="entry name" value="Vaccinia Virus protein VP39"/>
    <property type="match status" value="1"/>
</dbReference>
<reference evidence="3" key="1">
    <citation type="submission" date="2022-10" db="EMBL/GenBank/DDBJ databases">
        <authorList>
            <person name="Chen Y."/>
            <person name="Dougan E. K."/>
            <person name="Chan C."/>
            <person name="Rhodes N."/>
            <person name="Thang M."/>
        </authorList>
    </citation>
    <scope>NUCLEOTIDE SEQUENCE</scope>
</reference>
<evidence type="ECO:0000313" key="4">
    <source>
        <dbReference type="EMBL" id="CAL4777917.1"/>
    </source>
</evidence>
<proteinExistence type="predicted"/>
<sequence length="361" mass="40633">MVQSNGEQGSPDAAFFKDIMALNLPGTFCAHDGYSSKRQKICRSILVSGQTCNTHSFLESDSERCEVPGADFGCSGLPCTDMSRAGKRQLRHGPTNGVYMTHGKYVESKQVPIFVLECTPDLDMTMVEDTHPSYDLFQMFLSTSDSGHAVAKRDRTYVICSHQEHTSCTYDPEWMLSLISRRMKSKVQTVPSDYFLATIFEVQQEAQQLAIRRKIPFQPCCNNMEYLLTQREENALRSYEKAYFDEYRRSAKSDPDLIFFLGDDGSTWRTWSAKSGAIPTFRRNCKSGLFWIPSLGRFLTSREKLAALSWPVDHHISQAMNCQPVGSQDILRAADIAGNAMHFASVGLAQLLALSCFRPMT</sequence>
<name>A0A9P1FXR9_9DINO</name>
<evidence type="ECO:0000313" key="5">
    <source>
        <dbReference type="Proteomes" id="UP001152797"/>
    </source>
</evidence>
<gene>
    <name evidence="3" type="ORF">C1SCF055_LOCUS17579</name>
</gene>
<evidence type="ECO:0000256" key="1">
    <source>
        <dbReference type="ARBA" id="ARBA00022603"/>
    </source>
</evidence>
<accession>A0A9P1FXR9</accession>
<keyword evidence="5" id="KW-1185">Reference proteome</keyword>
<evidence type="ECO:0000313" key="3">
    <source>
        <dbReference type="EMBL" id="CAI3990605.1"/>
    </source>
</evidence>
<dbReference type="Pfam" id="PF00145">
    <property type="entry name" value="DNA_methylase"/>
    <property type="match status" value="1"/>
</dbReference>
<organism evidence="3">
    <name type="scientific">Cladocopium goreaui</name>
    <dbReference type="NCBI Taxonomy" id="2562237"/>
    <lineage>
        <taxon>Eukaryota</taxon>
        <taxon>Sar</taxon>
        <taxon>Alveolata</taxon>
        <taxon>Dinophyceae</taxon>
        <taxon>Suessiales</taxon>
        <taxon>Symbiodiniaceae</taxon>
        <taxon>Cladocopium</taxon>
    </lineage>
</organism>
<keyword evidence="1" id="KW-0489">Methyltransferase</keyword>
<dbReference type="OrthoDB" id="407296at2759"/>
<dbReference type="Proteomes" id="UP001152797">
    <property type="component" value="Unassembled WGS sequence"/>
</dbReference>
<evidence type="ECO:0000256" key="2">
    <source>
        <dbReference type="ARBA" id="ARBA00022679"/>
    </source>
</evidence>
<dbReference type="InterPro" id="IPR001525">
    <property type="entry name" value="C5_MeTfrase"/>
</dbReference>
<keyword evidence="2" id="KW-0808">Transferase</keyword>
<comment type="caution">
    <text evidence="3">The sequence shown here is derived from an EMBL/GenBank/DDBJ whole genome shotgun (WGS) entry which is preliminary data.</text>
</comment>
<dbReference type="EMBL" id="CAMXCT010001495">
    <property type="protein sequence ID" value="CAI3990605.1"/>
    <property type="molecule type" value="Genomic_DNA"/>
</dbReference>
<protein>
    <submittedName>
        <fullName evidence="3">Uncharacterized protein</fullName>
    </submittedName>
</protein>
<dbReference type="EMBL" id="CAMXCT020001495">
    <property type="protein sequence ID" value="CAL1143980.1"/>
    <property type="molecule type" value="Genomic_DNA"/>
</dbReference>
<dbReference type="SUPFAM" id="SSF53335">
    <property type="entry name" value="S-adenosyl-L-methionine-dependent methyltransferases"/>
    <property type="match status" value="1"/>
</dbReference>
<dbReference type="GO" id="GO:0008168">
    <property type="term" value="F:methyltransferase activity"/>
    <property type="evidence" value="ECO:0007669"/>
    <property type="project" value="UniProtKB-KW"/>
</dbReference>
<dbReference type="AlphaFoldDB" id="A0A9P1FXR9"/>
<dbReference type="EMBL" id="CAMXCT030001495">
    <property type="protein sequence ID" value="CAL4777917.1"/>
    <property type="molecule type" value="Genomic_DNA"/>
</dbReference>